<evidence type="ECO:0000256" key="4">
    <source>
        <dbReference type="ARBA" id="ARBA00022728"/>
    </source>
</evidence>
<sequence length="243" mass="29124">KYYPPDFDPSKIPKLKRPKDRQYVVRLMAPFNMRCKSCGEYIYKGRKFNARKETVQNELYLGLPIFRFYIKCTICLAEITFKTDPENTDYTMEHGATRNFQAEKLIEEEEKRIQQKREEEELNNPIKVLENRTRDSRLEMKVLENLQELKELNQRQARVDFESMLQQSSELEKRRKEQEQEEDVRELQEMLEMAQVKRLKDSDSDLNSDSDQEQENVKKMLKRLKKARAYEKSTDISTEGTET</sequence>
<dbReference type="PANTHER" id="PTHR12111:SF1">
    <property type="entry name" value="SPLICING FACTOR YJU2"/>
    <property type="match status" value="1"/>
</dbReference>
<feature type="coiled-coil region" evidence="8">
    <location>
        <begin position="99"/>
        <end position="197"/>
    </location>
</feature>
<organism evidence="10 11">
    <name type="scientific">Silurus asotus</name>
    <name type="common">Amur catfish</name>
    <name type="synonym">Parasilurus asotus</name>
    <dbReference type="NCBI Taxonomy" id="30991"/>
    <lineage>
        <taxon>Eukaryota</taxon>
        <taxon>Metazoa</taxon>
        <taxon>Chordata</taxon>
        <taxon>Craniata</taxon>
        <taxon>Vertebrata</taxon>
        <taxon>Euteleostomi</taxon>
        <taxon>Actinopterygii</taxon>
        <taxon>Neopterygii</taxon>
        <taxon>Teleostei</taxon>
        <taxon>Ostariophysi</taxon>
        <taxon>Siluriformes</taxon>
        <taxon>Siluridae</taxon>
        <taxon>Silurus</taxon>
    </lineage>
</organism>
<evidence type="ECO:0000256" key="9">
    <source>
        <dbReference type="SAM" id="MobiDB-lite"/>
    </source>
</evidence>
<feature type="region of interest" description="Disordered" evidence="9">
    <location>
        <begin position="197"/>
        <end position="218"/>
    </location>
</feature>
<keyword evidence="11" id="KW-1185">Reference proteome</keyword>
<evidence type="ECO:0000256" key="1">
    <source>
        <dbReference type="ARBA" id="ARBA00004123"/>
    </source>
</evidence>
<evidence type="ECO:0000313" key="10">
    <source>
        <dbReference type="EMBL" id="KAI5606998.1"/>
    </source>
</evidence>
<keyword evidence="8" id="KW-0175">Coiled coil</keyword>
<evidence type="ECO:0000256" key="8">
    <source>
        <dbReference type="SAM" id="Coils"/>
    </source>
</evidence>
<comment type="subcellular location">
    <subcellularLocation>
        <location evidence="1">Nucleus</location>
    </subcellularLocation>
</comment>
<keyword evidence="7" id="KW-0539">Nucleus</keyword>
<dbReference type="GO" id="GO:0046872">
    <property type="term" value="F:metal ion binding"/>
    <property type="evidence" value="ECO:0007669"/>
    <property type="project" value="UniProtKB-KW"/>
</dbReference>
<comment type="caution">
    <text evidence="10">The sequence shown here is derived from an EMBL/GenBank/DDBJ whole genome shotgun (WGS) entry which is preliminary data.</text>
</comment>
<keyword evidence="5" id="KW-0862">Zinc</keyword>
<reference evidence="10" key="1">
    <citation type="submission" date="2018-07" db="EMBL/GenBank/DDBJ databases">
        <title>Comparative genomics of catfishes provides insights into carnivory and benthic adaptation.</title>
        <authorList>
            <person name="Zhang Y."/>
            <person name="Wang D."/>
            <person name="Peng Z."/>
            <person name="Zheng S."/>
            <person name="Shao F."/>
            <person name="Tao W."/>
        </authorList>
    </citation>
    <scope>NUCLEOTIDE SEQUENCE</scope>
    <source>
        <strain evidence="10">Chongqing</strain>
    </source>
</reference>
<protein>
    <submittedName>
        <fullName evidence="10">Coiled-coil domain-containing protein 94</fullName>
    </submittedName>
</protein>
<dbReference type="InterPro" id="IPR007590">
    <property type="entry name" value="Saf4/Yju2"/>
</dbReference>
<keyword evidence="3" id="KW-0479">Metal-binding</keyword>
<dbReference type="GO" id="GO:0000398">
    <property type="term" value="P:mRNA splicing, via spliceosome"/>
    <property type="evidence" value="ECO:0007669"/>
    <property type="project" value="InterPro"/>
</dbReference>
<dbReference type="Proteomes" id="UP001205998">
    <property type="component" value="Unassembled WGS sequence"/>
</dbReference>
<evidence type="ECO:0000256" key="5">
    <source>
        <dbReference type="ARBA" id="ARBA00022833"/>
    </source>
</evidence>
<name>A0AAD4ZZH5_SILAS</name>
<keyword evidence="6" id="KW-0508">mRNA splicing</keyword>
<evidence type="ECO:0000256" key="2">
    <source>
        <dbReference type="ARBA" id="ARBA00022664"/>
    </source>
</evidence>
<evidence type="ECO:0000256" key="3">
    <source>
        <dbReference type="ARBA" id="ARBA00022723"/>
    </source>
</evidence>
<feature type="non-terminal residue" evidence="10">
    <location>
        <position position="243"/>
    </location>
</feature>
<proteinExistence type="inferred from homology"/>
<dbReference type="PANTHER" id="PTHR12111">
    <property type="entry name" value="SPLICING FACTOR YJU2"/>
    <property type="match status" value="1"/>
</dbReference>
<feature type="non-terminal residue" evidence="10">
    <location>
        <position position="1"/>
    </location>
</feature>
<dbReference type="GO" id="GO:0071006">
    <property type="term" value="C:U2-type catalytic step 1 spliceosome"/>
    <property type="evidence" value="ECO:0007669"/>
    <property type="project" value="TreeGrafter"/>
</dbReference>
<keyword evidence="2" id="KW-0507">mRNA processing</keyword>
<evidence type="ECO:0000313" key="11">
    <source>
        <dbReference type="Proteomes" id="UP001205998"/>
    </source>
</evidence>
<dbReference type="AlphaFoldDB" id="A0AAD4ZZH5"/>
<gene>
    <name evidence="10" type="ORF">C0J50_12465</name>
</gene>
<evidence type="ECO:0000256" key="6">
    <source>
        <dbReference type="ARBA" id="ARBA00023187"/>
    </source>
</evidence>
<evidence type="ECO:0000256" key="7">
    <source>
        <dbReference type="ARBA" id="ARBA00023242"/>
    </source>
</evidence>
<keyword evidence="4" id="KW-0747">Spliceosome</keyword>
<dbReference type="EMBL" id="MU594311">
    <property type="protein sequence ID" value="KAI5606998.1"/>
    <property type="molecule type" value="Genomic_DNA"/>
</dbReference>
<dbReference type="InterPro" id="IPR043701">
    <property type="entry name" value="Yju2"/>
</dbReference>
<accession>A0AAD4ZZH5</accession>
<feature type="compositionally biased region" description="Acidic residues" evidence="9">
    <location>
        <begin position="204"/>
        <end position="214"/>
    </location>
</feature>
<dbReference type="Pfam" id="PF04502">
    <property type="entry name" value="Saf4_Yju2"/>
    <property type="match status" value="1"/>
</dbReference>
<dbReference type="HAMAP" id="MF_03226">
    <property type="entry name" value="YJU2"/>
    <property type="match status" value="1"/>
</dbReference>